<accession>A0A383EC22</accession>
<organism evidence="2">
    <name type="scientific">marine metagenome</name>
    <dbReference type="NCBI Taxonomy" id="408172"/>
    <lineage>
        <taxon>unclassified sequences</taxon>
        <taxon>metagenomes</taxon>
        <taxon>ecological metagenomes</taxon>
    </lineage>
</organism>
<reference evidence="2" key="1">
    <citation type="submission" date="2018-05" db="EMBL/GenBank/DDBJ databases">
        <authorList>
            <person name="Lanie J.A."/>
            <person name="Ng W.-L."/>
            <person name="Kazmierczak K.M."/>
            <person name="Andrzejewski T.M."/>
            <person name="Davidsen T.M."/>
            <person name="Wayne K.J."/>
            <person name="Tettelin H."/>
            <person name="Glass J.I."/>
            <person name="Rusch D."/>
            <person name="Podicherti R."/>
            <person name="Tsui H.-C.T."/>
            <person name="Winkler M.E."/>
        </authorList>
    </citation>
    <scope>NUCLEOTIDE SEQUENCE</scope>
</reference>
<name>A0A383EC22_9ZZZZ</name>
<evidence type="ECO:0000256" key="1">
    <source>
        <dbReference type="SAM" id="Phobius"/>
    </source>
</evidence>
<dbReference type="AlphaFoldDB" id="A0A383EC22"/>
<feature type="non-terminal residue" evidence="2">
    <location>
        <position position="207"/>
    </location>
</feature>
<evidence type="ECO:0000313" key="2">
    <source>
        <dbReference type="EMBL" id="SVE54386.1"/>
    </source>
</evidence>
<feature type="transmembrane region" description="Helical" evidence="1">
    <location>
        <begin position="69"/>
        <end position="90"/>
    </location>
</feature>
<protein>
    <submittedName>
        <fullName evidence="2">Uncharacterized protein</fullName>
    </submittedName>
</protein>
<keyword evidence="1" id="KW-0472">Membrane</keyword>
<dbReference type="EMBL" id="UINC01224669">
    <property type="protein sequence ID" value="SVE54386.1"/>
    <property type="molecule type" value="Genomic_DNA"/>
</dbReference>
<keyword evidence="1" id="KW-0812">Transmembrane</keyword>
<sequence length="207" mass="22744">MKIFGIWTVLVALIISAVAAYYSIVGLVAIFASAVIPIIIMGTVLEVGKLTSAVWLHLNWKSAPILIKSYLTIAVILLMFITSMGIFGFLSKAHIEQTSAASENVAQIERIEESIVRNKVIITKADDKIIKLETVDDTKDEGIQEKIRIEQERINTAYSGVQPSIDEQNAIIIAEAEAKANAIKPFENEIANIDKKQALLDEYSVNG</sequence>
<keyword evidence="1" id="KW-1133">Transmembrane helix</keyword>
<feature type="transmembrane region" description="Helical" evidence="1">
    <location>
        <begin position="29"/>
        <end position="48"/>
    </location>
</feature>
<gene>
    <name evidence="2" type="ORF">METZ01_LOCUS507240</name>
</gene>
<proteinExistence type="predicted"/>